<dbReference type="OMA" id="TISPMEV"/>
<keyword evidence="2" id="KW-1133">Transmembrane helix</keyword>
<organism evidence="6">
    <name type="scientific">Nippostrongylus brasiliensis</name>
    <name type="common">Rat hookworm</name>
    <dbReference type="NCBI Taxonomy" id="27835"/>
    <lineage>
        <taxon>Eukaryota</taxon>
        <taxon>Metazoa</taxon>
        <taxon>Ecdysozoa</taxon>
        <taxon>Nematoda</taxon>
        <taxon>Chromadorea</taxon>
        <taxon>Rhabditida</taxon>
        <taxon>Rhabditina</taxon>
        <taxon>Rhabditomorpha</taxon>
        <taxon>Strongyloidea</taxon>
        <taxon>Heligmosomidae</taxon>
        <taxon>Nippostrongylus</taxon>
    </lineage>
</organism>
<accession>A0A0N4XF06</accession>
<feature type="compositionally biased region" description="Low complexity" evidence="1">
    <location>
        <begin position="111"/>
        <end position="120"/>
    </location>
</feature>
<reference evidence="4 5" key="2">
    <citation type="submission" date="2018-11" db="EMBL/GenBank/DDBJ databases">
        <authorList>
            <consortium name="Pathogen Informatics"/>
        </authorList>
    </citation>
    <scope>NUCLEOTIDE SEQUENCE [LARGE SCALE GENOMIC DNA]</scope>
</reference>
<keyword evidence="2" id="KW-0472">Membrane</keyword>
<evidence type="ECO:0000313" key="6">
    <source>
        <dbReference type="WBParaSite" id="NBR_0000110801-mRNA-1"/>
    </source>
</evidence>
<feature type="chain" id="PRO_5043124534" evidence="3">
    <location>
        <begin position="20"/>
        <end position="220"/>
    </location>
</feature>
<dbReference type="Proteomes" id="UP000271162">
    <property type="component" value="Unassembled WGS sequence"/>
</dbReference>
<evidence type="ECO:0000313" key="5">
    <source>
        <dbReference type="Proteomes" id="UP000271162"/>
    </source>
</evidence>
<dbReference type="AlphaFoldDB" id="A0A0N4XF06"/>
<proteinExistence type="predicted"/>
<evidence type="ECO:0000256" key="3">
    <source>
        <dbReference type="SAM" id="SignalP"/>
    </source>
</evidence>
<feature type="region of interest" description="Disordered" evidence="1">
    <location>
        <begin position="102"/>
        <end position="138"/>
    </location>
</feature>
<sequence>MSMLLHTTLLVTLRGLCLLHLSLDLPARTQRSKSGYFNGKTAVELRLPQLFHYGITMVALSQEMISVGVMVVVCVTLSLLCVVVWLLRCRRAQLRQKRDRHQHEIDSFNNKQHQIQSQKSSSRRAVADKKSEPKRAESIECEAVTKTTGSHKSISSSDRTQANVETQEIVSPAKPYVSRPLERINEEAISVRNVNVFPADKLDEIDFNPGLNSVINLETI</sequence>
<feature type="transmembrane region" description="Helical" evidence="2">
    <location>
        <begin position="64"/>
        <end position="87"/>
    </location>
</feature>
<protein>
    <submittedName>
        <fullName evidence="6">Copper transport protein</fullName>
    </submittedName>
</protein>
<dbReference type="WBParaSite" id="NBR_0000110801-mRNA-1">
    <property type="protein sequence ID" value="NBR_0000110801-mRNA-1"/>
    <property type="gene ID" value="NBR_0000110801"/>
</dbReference>
<keyword evidence="3" id="KW-0732">Signal</keyword>
<name>A0A0N4XF06_NIPBR</name>
<feature type="compositionally biased region" description="Basic and acidic residues" evidence="1">
    <location>
        <begin position="125"/>
        <end position="138"/>
    </location>
</feature>
<feature type="signal peptide" evidence="3">
    <location>
        <begin position="1"/>
        <end position="19"/>
    </location>
</feature>
<keyword evidence="5" id="KW-1185">Reference proteome</keyword>
<reference evidence="6" key="1">
    <citation type="submission" date="2017-02" db="UniProtKB">
        <authorList>
            <consortium name="WormBaseParasite"/>
        </authorList>
    </citation>
    <scope>IDENTIFICATION</scope>
</reference>
<evidence type="ECO:0000313" key="4">
    <source>
        <dbReference type="EMBL" id="VDL64359.1"/>
    </source>
</evidence>
<gene>
    <name evidence="4" type="ORF">NBR_LOCUS1109</name>
</gene>
<keyword evidence="2" id="KW-0812">Transmembrane</keyword>
<dbReference type="EMBL" id="UYSL01000749">
    <property type="protein sequence ID" value="VDL64359.1"/>
    <property type="molecule type" value="Genomic_DNA"/>
</dbReference>
<evidence type="ECO:0000256" key="1">
    <source>
        <dbReference type="SAM" id="MobiDB-lite"/>
    </source>
</evidence>
<evidence type="ECO:0000256" key="2">
    <source>
        <dbReference type="SAM" id="Phobius"/>
    </source>
</evidence>